<evidence type="ECO:0000313" key="2">
    <source>
        <dbReference type="Proteomes" id="UP000316882"/>
    </source>
</evidence>
<dbReference type="RefSeq" id="WP_122963691.1">
    <property type="nucleotide sequence ID" value="NZ_BJMH01000013.1"/>
</dbReference>
<organism evidence="1 2">
    <name type="scientific">Brevibacillus parabrevis</name>
    <dbReference type="NCBI Taxonomy" id="54914"/>
    <lineage>
        <taxon>Bacteria</taxon>
        <taxon>Bacillati</taxon>
        <taxon>Bacillota</taxon>
        <taxon>Bacilli</taxon>
        <taxon>Bacillales</taxon>
        <taxon>Paenibacillaceae</taxon>
        <taxon>Brevibacillus</taxon>
    </lineage>
</organism>
<comment type="caution">
    <text evidence="1">The sequence shown here is derived from an EMBL/GenBank/DDBJ whole genome shotgun (WGS) entry which is preliminary data.</text>
</comment>
<protein>
    <submittedName>
        <fullName evidence="1">Uncharacterized protein</fullName>
    </submittedName>
</protein>
<reference evidence="1 2" key="1">
    <citation type="submission" date="2019-06" db="EMBL/GenBank/DDBJ databases">
        <title>Whole genome shotgun sequence of Brevibacillus parabrevis NBRC 12334.</title>
        <authorList>
            <person name="Hosoyama A."/>
            <person name="Uohara A."/>
            <person name="Ohji S."/>
            <person name="Ichikawa N."/>
        </authorList>
    </citation>
    <scope>NUCLEOTIDE SEQUENCE [LARGE SCALE GENOMIC DNA]</scope>
    <source>
        <strain evidence="1 2">NBRC 12334</strain>
    </source>
</reference>
<accession>A0A4Y3PPR0</accession>
<dbReference type="EMBL" id="BJMH01000013">
    <property type="protein sequence ID" value="GEB33358.1"/>
    <property type="molecule type" value="Genomic_DNA"/>
</dbReference>
<proteinExistence type="predicted"/>
<dbReference type="Proteomes" id="UP000316882">
    <property type="component" value="Unassembled WGS sequence"/>
</dbReference>
<evidence type="ECO:0000313" key="1">
    <source>
        <dbReference type="EMBL" id="GEB33358.1"/>
    </source>
</evidence>
<dbReference type="AlphaFoldDB" id="A0A4Y3PPR0"/>
<sequence>MSVSNANKQEICERNQELLRIIYFIGNKVMLLKQLSQYAFALGLASNLSDFYSQIAKLEQNEIIRREAFSAYGRKSQLQMITLRKYGIRYVEGKPNSYSVASVPRATSNERILVSVFKNCYILSKILPRIYKESKIITLDKIFDLLKRDCSTLLLNKNEGIRYLSELTGDHRLQPYLDIVGIEHDIEQMRIVANKRSQGLKKGSYATNGKGKGKKIHSSLESSLNEAIKAYNNVSVHDNLFVSPKNKRIECFSVDSMLNCHYHIAQVKIIHNRPVITVLMFDIHNKQDAHRIAADIACIFHMLNRYMKNEFRLKIGVVCLDEVASIRVKNASNAFVRDFVTKEIKGTRLSTALNDWCIDVIMQEQIEVYFTHYDVYNQFLDGIKHANLLRQ</sequence>
<gene>
    <name evidence="1" type="ORF">BPA01_29380</name>
</gene>
<name>A0A4Y3PPR0_BREPA</name>
<keyword evidence="2" id="KW-1185">Reference proteome</keyword>